<keyword evidence="2" id="KW-0378">Hydrolase</keyword>
<dbReference type="InterPro" id="IPR000073">
    <property type="entry name" value="AB_hydrolase_1"/>
</dbReference>
<accession>A0ABV3HJN5</accession>
<evidence type="ECO:0000313" key="2">
    <source>
        <dbReference type="EMBL" id="MEV4292761.1"/>
    </source>
</evidence>
<proteinExistence type="predicted"/>
<comment type="caution">
    <text evidence="2">The sequence shown here is derived from an EMBL/GenBank/DDBJ whole genome shotgun (WGS) entry which is preliminary data.</text>
</comment>
<protein>
    <submittedName>
        <fullName evidence="2">Alpha/beta hydrolase</fullName>
    </submittedName>
</protein>
<dbReference type="Proteomes" id="UP001552427">
    <property type="component" value="Unassembled WGS sequence"/>
</dbReference>
<dbReference type="PANTHER" id="PTHR43798">
    <property type="entry name" value="MONOACYLGLYCEROL LIPASE"/>
    <property type="match status" value="1"/>
</dbReference>
<dbReference type="EMBL" id="JBFARM010000020">
    <property type="protein sequence ID" value="MEV4292761.1"/>
    <property type="molecule type" value="Genomic_DNA"/>
</dbReference>
<dbReference type="GO" id="GO:0016787">
    <property type="term" value="F:hydrolase activity"/>
    <property type="evidence" value="ECO:0007669"/>
    <property type="project" value="UniProtKB-KW"/>
</dbReference>
<dbReference type="InterPro" id="IPR029058">
    <property type="entry name" value="AB_hydrolase_fold"/>
</dbReference>
<evidence type="ECO:0000259" key="1">
    <source>
        <dbReference type="Pfam" id="PF00561"/>
    </source>
</evidence>
<dbReference type="SUPFAM" id="SSF53474">
    <property type="entry name" value="alpha/beta-Hydrolases"/>
    <property type="match status" value="1"/>
</dbReference>
<gene>
    <name evidence="2" type="ORF">AB0K40_45255</name>
</gene>
<dbReference type="Gene3D" id="3.40.50.1820">
    <property type="entry name" value="alpha/beta hydrolase"/>
    <property type="match status" value="1"/>
</dbReference>
<dbReference type="PANTHER" id="PTHR43798:SF5">
    <property type="entry name" value="MONOACYLGLYCEROL LIPASE ABHD6"/>
    <property type="match status" value="1"/>
</dbReference>
<sequence length="284" mass="30805">MMPTTWKLPTTCDAVELSDGARLFYRVSGPETAAPPVVFLHGNRDNHTHFAELISLLDPALRCLALDLRGHGLSSKEDHPLSAGQCAADVIEVLDHLGWDQVTLVGHSLGSVTAMVLALEHPERVAGLVLMGSAAHYEMKWKRPEVTEETYRQVIEESNKRAGPFFFLDGYPEVANRVIASWSWVPFSVHRNLIQLTHPDLRERVQKIGAPTLVVAGELDRSTPVESARYLAETIPDARLHVVPGTGHFMFMEKPVPVAATIAEFLGVPLGASGGCGSGCGCGS</sequence>
<dbReference type="Pfam" id="PF00561">
    <property type="entry name" value="Abhydrolase_1"/>
    <property type="match status" value="1"/>
</dbReference>
<keyword evidence="3" id="KW-1185">Reference proteome</keyword>
<organism evidence="2 3">
    <name type="scientific">Nonomuraea bangladeshensis</name>
    <dbReference type="NCBI Taxonomy" id="404385"/>
    <lineage>
        <taxon>Bacteria</taxon>
        <taxon>Bacillati</taxon>
        <taxon>Actinomycetota</taxon>
        <taxon>Actinomycetes</taxon>
        <taxon>Streptosporangiales</taxon>
        <taxon>Streptosporangiaceae</taxon>
        <taxon>Nonomuraea</taxon>
    </lineage>
</organism>
<reference evidence="2 3" key="1">
    <citation type="submission" date="2024-06" db="EMBL/GenBank/DDBJ databases">
        <title>The Natural Products Discovery Center: Release of the First 8490 Sequenced Strains for Exploring Actinobacteria Biosynthetic Diversity.</title>
        <authorList>
            <person name="Kalkreuter E."/>
            <person name="Kautsar S.A."/>
            <person name="Yang D."/>
            <person name="Bader C.D."/>
            <person name="Teijaro C.N."/>
            <person name="Fluegel L."/>
            <person name="Davis C.M."/>
            <person name="Simpson J.R."/>
            <person name="Lauterbach L."/>
            <person name="Steele A.D."/>
            <person name="Gui C."/>
            <person name="Meng S."/>
            <person name="Li G."/>
            <person name="Viehrig K."/>
            <person name="Ye F."/>
            <person name="Su P."/>
            <person name="Kiefer A.F."/>
            <person name="Nichols A."/>
            <person name="Cepeda A.J."/>
            <person name="Yan W."/>
            <person name="Fan B."/>
            <person name="Jiang Y."/>
            <person name="Adhikari A."/>
            <person name="Zheng C.-J."/>
            <person name="Schuster L."/>
            <person name="Cowan T.M."/>
            <person name="Smanski M.J."/>
            <person name="Chevrette M.G."/>
            <person name="De Carvalho L.P.S."/>
            <person name="Shen B."/>
        </authorList>
    </citation>
    <scope>NUCLEOTIDE SEQUENCE [LARGE SCALE GENOMIC DNA]</scope>
    <source>
        <strain evidence="2 3">NPDC049574</strain>
    </source>
</reference>
<evidence type="ECO:0000313" key="3">
    <source>
        <dbReference type="Proteomes" id="UP001552427"/>
    </source>
</evidence>
<dbReference type="PRINTS" id="PR00111">
    <property type="entry name" value="ABHYDROLASE"/>
</dbReference>
<feature type="domain" description="AB hydrolase-1" evidence="1">
    <location>
        <begin position="35"/>
        <end position="255"/>
    </location>
</feature>
<name>A0ABV3HJN5_9ACTN</name>
<dbReference type="InterPro" id="IPR050266">
    <property type="entry name" value="AB_hydrolase_sf"/>
</dbReference>
<dbReference type="RefSeq" id="WP_364463354.1">
    <property type="nucleotide sequence ID" value="NZ_JBFARM010000020.1"/>
</dbReference>